<dbReference type="EMBL" id="MFZM01000037">
    <property type="protein sequence ID" value="OGK22672.1"/>
    <property type="molecule type" value="Genomic_DNA"/>
</dbReference>
<dbReference type="Gene3D" id="3.40.50.2000">
    <property type="entry name" value="Glycogen Phosphorylase B"/>
    <property type="match status" value="2"/>
</dbReference>
<evidence type="ECO:0000313" key="3">
    <source>
        <dbReference type="Proteomes" id="UP000177159"/>
    </source>
</evidence>
<dbReference type="PANTHER" id="PTHR45947:SF3">
    <property type="entry name" value="SULFOQUINOVOSYL TRANSFERASE SQD2"/>
    <property type="match status" value="1"/>
</dbReference>
<dbReference type="InterPro" id="IPR050194">
    <property type="entry name" value="Glycosyltransferase_grp1"/>
</dbReference>
<dbReference type="CDD" id="cd03801">
    <property type="entry name" value="GT4_PimA-like"/>
    <property type="match status" value="1"/>
</dbReference>
<protein>
    <recommendedName>
        <fullName evidence="1">Glycosyl transferase family 1 domain-containing protein</fullName>
    </recommendedName>
</protein>
<name>A0A1F7GW19_9BACT</name>
<proteinExistence type="predicted"/>
<dbReference type="Pfam" id="PF00534">
    <property type="entry name" value="Glycos_transf_1"/>
    <property type="match status" value="1"/>
</dbReference>
<comment type="caution">
    <text evidence="2">The sequence shown here is derived from an EMBL/GenBank/DDBJ whole genome shotgun (WGS) entry which is preliminary data.</text>
</comment>
<dbReference type="AlphaFoldDB" id="A0A1F7GW19"/>
<evidence type="ECO:0000313" key="2">
    <source>
        <dbReference type="EMBL" id="OGK22672.1"/>
    </source>
</evidence>
<gene>
    <name evidence="2" type="ORF">A3C24_00585</name>
</gene>
<organism evidence="2 3">
    <name type="scientific">Candidatus Roizmanbacteria bacterium RIFCSPHIGHO2_02_FULL_37_24</name>
    <dbReference type="NCBI Taxonomy" id="1802037"/>
    <lineage>
        <taxon>Bacteria</taxon>
        <taxon>Candidatus Roizmaniibacteriota</taxon>
    </lineage>
</organism>
<dbReference type="Proteomes" id="UP000177159">
    <property type="component" value="Unassembled WGS sequence"/>
</dbReference>
<dbReference type="PANTHER" id="PTHR45947">
    <property type="entry name" value="SULFOQUINOVOSYL TRANSFERASE SQD2"/>
    <property type="match status" value="1"/>
</dbReference>
<accession>A0A1F7GW19</accession>
<sequence>MKKILFFSPYFHPYISGITVYPLQILTYLAHKHTITVLTFPHTNDLKPEEVINNITIKRMPFLFRISKGFISPQSLIFFLKEVRNHDVVLLNIPNFEGLFLAIIAKIYRKKIITIFHCEVYLGKNIVLRVINAFLNTSVYVQLFLSDTIVAYPDYINSLLVYKYISHKIHYSLPPIKKLSIDKKALTTFKKIKGNTIWIGFVGRIAREKGLEYLIDAARRLKIENRQIKLMFVGPYGDDVSGEKSYFFLIKKLLTDYGIAHEFLGNISDEVLGSFYKSIDVLVLPSINKTEAFGMVQAEAMMLGTPIIASDQAGVKLPVKLTHMGISVNPRDTQQFVNALYKVIIQKDVYSNEKLIQKTHTIFSQKPVFNLYEELVV</sequence>
<evidence type="ECO:0000259" key="1">
    <source>
        <dbReference type="Pfam" id="PF00534"/>
    </source>
</evidence>
<feature type="domain" description="Glycosyl transferase family 1" evidence="1">
    <location>
        <begin position="190"/>
        <end position="352"/>
    </location>
</feature>
<dbReference type="GO" id="GO:0016758">
    <property type="term" value="F:hexosyltransferase activity"/>
    <property type="evidence" value="ECO:0007669"/>
    <property type="project" value="TreeGrafter"/>
</dbReference>
<dbReference type="InterPro" id="IPR001296">
    <property type="entry name" value="Glyco_trans_1"/>
</dbReference>
<dbReference type="SUPFAM" id="SSF53756">
    <property type="entry name" value="UDP-Glycosyltransferase/glycogen phosphorylase"/>
    <property type="match status" value="1"/>
</dbReference>
<reference evidence="2 3" key="1">
    <citation type="journal article" date="2016" name="Nat. Commun.">
        <title>Thousands of microbial genomes shed light on interconnected biogeochemical processes in an aquifer system.</title>
        <authorList>
            <person name="Anantharaman K."/>
            <person name="Brown C.T."/>
            <person name="Hug L.A."/>
            <person name="Sharon I."/>
            <person name="Castelle C.J."/>
            <person name="Probst A.J."/>
            <person name="Thomas B.C."/>
            <person name="Singh A."/>
            <person name="Wilkins M.J."/>
            <person name="Karaoz U."/>
            <person name="Brodie E.L."/>
            <person name="Williams K.H."/>
            <person name="Hubbard S.S."/>
            <person name="Banfield J.F."/>
        </authorList>
    </citation>
    <scope>NUCLEOTIDE SEQUENCE [LARGE SCALE GENOMIC DNA]</scope>
</reference>